<dbReference type="GO" id="GO:0005576">
    <property type="term" value="C:extracellular region"/>
    <property type="evidence" value="ECO:0007669"/>
    <property type="project" value="UniProtKB-ARBA"/>
</dbReference>
<dbReference type="Gene3D" id="2.60.40.10">
    <property type="entry name" value="Immunoglobulins"/>
    <property type="match status" value="2"/>
</dbReference>
<evidence type="ECO:0000256" key="1">
    <source>
        <dbReference type="ARBA" id="ARBA00022859"/>
    </source>
</evidence>
<protein>
    <recommendedName>
        <fullName evidence="5">Immunoglobulin V-set domain-containing protein</fullName>
    </recommendedName>
</protein>
<dbReference type="InterPro" id="IPR013106">
    <property type="entry name" value="Ig_V-set"/>
</dbReference>
<dbReference type="SUPFAM" id="SSF48726">
    <property type="entry name" value="Immunoglobulin"/>
    <property type="match status" value="2"/>
</dbReference>
<keyword evidence="2" id="KW-1064">Adaptive immunity</keyword>
<evidence type="ECO:0000313" key="7">
    <source>
        <dbReference type="Proteomes" id="UP000694401"/>
    </source>
</evidence>
<name>A0A8D2NSS4_ZOSLA</name>
<keyword evidence="1" id="KW-0391">Immunity</keyword>
<dbReference type="AlphaFoldDB" id="A0A8D2NSS4"/>
<feature type="region of interest" description="Disordered" evidence="4">
    <location>
        <begin position="156"/>
        <end position="198"/>
    </location>
</feature>
<dbReference type="PANTHER" id="PTHR23266">
    <property type="entry name" value="IMMUNOGLOBULIN HEAVY CHAIN"/>
    <property type="match status" value="1"/>
</dbReference>
<evidence type="ECO:0000256" key="4">
    <source>
        <dbReference type="SAM" id="MobiDB-lite"/>
    </source>
</evidence>
<reference evidence="6" key="2">
    <citation type="submission" date="2025-09" db="UniProtKB">
        <authorList>
            <consortium name="Ensembl"/>
        </authorList>
    </citation>
    <scope>IDENTIFICATION</scope>
</reference>
<organism evidence="6 7">
    <name type="scientific">Zosterops lateralis melanops</name>
    <dbReference type="NCBI Taxonomy" id="1220523"/>
    <lineage>
        <taxon>Eukaryota</taxon>
        <taxon>Metazoa</taxon>
        <taxon>Chordata</taxon>
        <taxon>Craniata</taxon>
        <taxon>Vertebrata</taxon>
        <taxon>Euteleostomi</taxon>
        <taxon>Archelosauria</taxon>
        <taxon>Archosauria</taxon>
        <taxon>Dinosauria</taxon>
        <taxon>Saurischia</taxon>
        <taxon>Theropoda</taxon>
        <taxon>Coelurosauria</taxon>
        <taxon>Aves</taxon>
        <taxon>Neognathae</taxon>
        <taxon>Neoaves</taxon>
        <taxon>Telluraves</taxon>
        <taxon>Australaves</taxon>
        <taxon>Passeriformes</taxon>
        <taxon>Sylvioidea</taxon>
        <taxon>Zosteropidae</taxon>
        <taxon>Zosterops</taxon>
    </lineage>
</organism>
<dbReference type="InterPro" id="IPR050199">
    <property type="entry name" value="IgHV"/>
</dbReference>
<proteinExistence type="predicted"/>
<dbReference type="GO" id="GO:0019814">
    <property type="term" value="C:immunoglobulin complex"/>
    <property type="evidence" value="ECO:0007669"/>
    <property type="project" value="UniProtKB-KW"/>
</dbReference>
<dbReference type="GO" id="GO:0002250">
    <property type="term" value="P:adaptive immune response"/>
    <property type="evidence" value="ECO:0007669"/>
    <property type="project" value="UniProtKB-KW"/>
</dbReference>
<dbReference type="InterPro" id="IPR013783">
    <property type="entry name" value="Ig-like_fold"/>
</dbReference>
<accession>A0A8D2NSS4</accession>
<dbReference type="SMART" id="SM00406">
    <property type="entry name" value="IGv"/>
    <property type="match status" value="1"/>
</dbReference>
<evidence type="ECO:0000313" key="6">
    <source>
        <dbReference type="Ensembl" id="ENSZLMP00000004122.1"/>
    </source>
</evidence>
<dbReference type="Ensembl" id="ENSZLMT00000004265.1">
    <property type="protein sequence ID" value="ENSZLMP00000004122.1"/>
    <property type="gene ID" value="ENSZLMG00000002959.1"/>
</dbReference>
<keyword evidence="3" id="KW-1280">Immunoglobulin</keyword>
<dbReference type="Proteomes" id="UP000694401">
    <property type="component" value="Unassembled WGS sequence"/>
</dbReference>
<feature type="domain" description="Immunoglobulin V-set" evidence="5">
    <location>
        <begin position="1"/>
        <end position="80"/>
    </location>
</feature>
<evidence type="ECO:0000256" key="3">
    <source>
        <dbReference type="ARBA" id="ARBA00043265"/>
    </source>
</evidence>
<dbReference type="InterPro" id="IPR036179">
    <property type="entry name" value="Ig-like_dom_sf"/>
</dbReference>
<reference evidence="6" key="1">
    <citation type="submission" date="2025-08" db="UniProtKB">
        <authorList>
            <consortium name="Ensembl"/>
        </authorList>
    </citation>
    <scope>IDENTIFICATION</scope>
</reference>
<evidence type="ECO:0000256" key="2">
    <source>
        <dbReference type="ARBA" id="ARBA00023130"/>
    </source>
</evidence>
<keyword evidence="7" id="KW-1185">Reference proteome</keyword>
<dbReference type="Pfam" id="PF07686">
    <property type="entry name" value="V-set"/>
    <property type="match status" value="1"/>
</dbReference>
<evidence type="ECO:0000259" key="5">
    <source>
        <dbReference type="SMART" id="SM00406"/>
    </source>
</evidence>
<sequence length="227" mass="23903">AVTLLESRFDFGSYSRFWIRQRPGQALEFVAGFRKKDGSIGYAPSVKGRFRISRDNGQSLVTLTMNNLQDEDSGSYFCAKSDVSYDGWGTAAPVHGFGPISVSPASSVTLTMNNLQDKDSGVYFCAKCYTGGCYVYPAGAYVGAFYAAHGPEPTGSPNVLGSPDPSPKSQPLAPNLGHSPQTPPSLSQLSDSVEPQDLGIGVGTGFGAGIWGTNGTFGEKGKDGGHR</sequence>